<dbReference type="EMBL" id="JAEKNS010000146">
    <property type="protein sequence ID" value="MBJ7596071.1"/>
    <property type="molecule type" value="Genomic_DNA"/>
</dbReference>
<feature type="domain" description="Pyrroline-5-carboxylate reductase catalytic N-terminal" evidence="1">
    <location>
        <begin position="16"/>
        <end position="91"/>
    </location>
</feature>
<organism evidence="3 4">
    <name type="scientific">Candidatus Aeolococcus gillhamiae</name>
    <dbReference type="NCBI Taxonomy" id="3127015"/>
    <lineage>
        <taxon>Bacteria</taxon>
        <taxon>Bacillati</taxon>
        <taxon>Candidatus Dormiibacterota</taxon>
        <taxon>Candidatus Dormibacteria</taxon>
        <taxon>Candidatus Aeolococcales</taxon>
        <taxon>Candidatus Aeolococcaceae</taxon>
        <taxon>Candidatus Aeolococcus</taxon>
    </lineage>
</organism>
<dbReference type="InterPro" id="IPR008927">
    <property type="entry name" value="6-PGluconate_DH-like_C_sf"/>
</dbReference>
<evidence type="ECO:0000259" key="1">
    <source>
        <dbReference type="Pfam" id="PF03807"/>
    </source>
</evidence>
<accession>A0A934K4C2</accession>
<evidence type="ECO:0000313" key="3">
    <source>
        <dbReference type="EMBL" id="MBJ7596071.1"/>
    </source>
</evidence>
<dbReference type="Pfam" id="PF10728">
    <property type="entry name" value="DUF2520"/>
    <property type="match status" value="1"/>
</dbReference>
<feature type="domain" description="DUF2520" evidence="2">
    <location>
        <begin position="147"/>
        <end position="272"/>
    </location>
</feature>
<proteinExistence type="predicted"/>
<dbReference type="InterPro" id="IPR036291">
    <property type="entry name" value="NAD(P)-bd_dom_sf"/>
</dbReference>
<gene>
    <name evidence="3" type="ORF">JF886_14675</name>
</gene>
<dbReference type="AlphaFoldDB" id="A0A934K4C2"/>
<dbReference type="SUPFAM" id="SSF51735">
    <property type="entry name" value="NAD(P)-binding Rossmann-fold domains"/>
    <property type="match status" value="1"/>
</dbReference>
<dbReference type="Proteomes" id="UP000606991">
    <property type="component" value="Unassembled WGS sequence"/>
</dbReference>
<name>A0A934K4C2_9BACT</name>
<dbReference type="Gene3D" id="3.40.50.720">
    <property type="entry name" value="NAD(P)-binding Rossmann-like Domain"/>
    <property type="match status" value="1"/>
</dbReference>
<dbReference type="PANTHER" id="PTHR40459:SF1">
    <property type="entry name" value="CONSERVED HYPOTHETICAL ALANINE AND LEUCINE RICH PROTEIN"/>
    <property type="match status" value="1"/>
</dbReference>
<protein>
    <submittedName>
        <fullName evidence="3">DUF2520 domain-containing protein</fullName>
    </submittedName>
</protein>
<dbReference type="PANTHER" id="PTHR40459">
    <property type="entry name" value="CONSERVED HYPOTHETICAL ALANINE AND LEUCINE RICH PROTEIN"/>
    <property type="match status" value="1"/>
</dbReference>
<evidence type="ECO:0000313" key="4">
    <source>
        <dbReference type="Proteomes" id="UP000606991"/>
    </source>
</evidence>
<dbReference type="InterPro" id="IPR037108">
    <property type="entry name" value="TM1727-like_C_sf"/>
</dbReference>
<dbReference type="Gene3D" id="1.10.1040.20">
    <property type="entry name" value="ProC-like, C-terminal domain"/>
    <property type="match status" value="1"/>
</dbReference>
<dbReference type="RefSeq" id="WP_337313768.1">
    <property type="nucleotide sequence ID" value="NZ_JAEKNS010000146.1"/>
</dbReference>
<dbReference type="SUPFAM" id="SSF48179">
    <property type="entry name" value="6-phosphogluconate dehydrogenase C-terminal domain-like"/>
    <property type="match status" value="1"/>
</dbReference>
<dbReference type="Pfam" id="PF03807">
    <property type="entry name" value="F420_oxidored"/>
    <property type="match status" value="1"/>
</dbReference>
<evidence type="ECO:0000259" key="2">
    <source>
        <dbReference type="Pfam" id="PF10728"/>
    </source>
</evidence>
<reference evidence="3 4" key="1">
    <citation type="submission" date="2020-10" db="EMBL/GenBank/DDBJ databases">
        <title>Ca. Dormibacterota MAGs.</title>
        <authorList>
            <person name="Montgomery K."/>
        </authorList>
    </citation>
    <scope>NUCLEOTIDE SEQUENCE [LARGE SCALE GENOMIC DNA]</scope>
    <source>
        <strain evidence="3">SC8812_S17_18</strain>
    </source>
</reference>
<sequence length="311" mass="31110">MTETVDATEVEARLALAFIGAGRAGSALATALHDAGHRIVAVHSRTPAHAAHLAASTGAEVVPTALAAMCAADLTFATVPDGEIVRVAATVAATGGALRARALVHCSATHGPDVLAALRLTCAEVGSFHPLQALAGARSAPLLRGSSFAVEAEEPLRSTLLGLVADLGGHAIDVPADGRALYHAAAVLAGNAPLALLARATSLLEEAGVARADAHRALVALLAGAVSNAREGGPAGALTGPVVRGDATTVARHLDVLTADPNTRELYRRLSLEALSLAGPAGREAVADTLAAAAPRTTRSSSKVVAHPRVA</sequence>
<dbReference type="InterPro" id="IPR018931">
    <property type="entry name" value="DUF2520"/>
</dbReference>
<dbReference type="InterPro" id="IPR028939">
    <property type="entry name" value="P5C_Rdtase_cat_N"/>
</dbReference>
<comment type="caution">
    <text evidence="3">The sequence shown here is derived from an EMBL/GenBank/DDBJ whole genome shotgun (WGS) entry which is preliminary data.</text>
</comment>